<evidence type="ECO:0000313" key="1">
    <source>
        <dbReference type="EMBL" id="OUS41937.1"/>
    </source>
</evidence>
<proteinExistence type="predicted"/>
<accession>A0A1Y5HZS8</accession>
<reference evidence="1" key="1">
    <citation type="submission" date="2017-04" db="EMBL/GenBank/DDBJ databases">
        <title>Population genomics of picophytoplankton unveils novel chromosome hypervariability.</title>
        <authorList>
            <consortium name="DOE Joint Genome Institute"/>
            <person name="Blanc-Mathieu R."/>
            <person name="Krasovec M."/>
            <person name="Hebrard M."/>
            <person name="Yau S."/>
            <person name="Desgranges E."/>
            <person name="Martin J."/>
            <person name="Schackwitz W."/>
            <person name="Kuo A."/>
            <person name="Salin G."/>
            <person name="Donnadieu C."/>
            <person name="Desdevises Y."/>
            <person name="Sanchez-Ferandin S."/>
            <person name="Moreau H."/>
            <person name="Rivals E."/>
            <person name="Grigoriev I.V."/>
            <person name="Grimsley N."/>
            <person name="Eyre-Walker A."/>
            <person name="Piganeau G."/>
        </authorList>
    </citation>
    <scope>NUCLEOTIDE SEQUENCE [LARGE SCALE GENOMIC DNA]</scope>
    <source>
        <strain evidence="1">RCC 1115</strain>
    </source>
</reference>
<protein>
    <submittedName>
        <fullName evidence="1">Uncharacterized protein</fullName>
    </submittedName>
</protein>
<gene>
    <name evidence="1" type="ORF">BE221DRAFT_63701</name>
</gene>
<sequence>ACCTWYTLVPYGTVGLLGLIRTDTVSAYQRTRLFVWANSMKIVDSDTYQEIPDTGHF</sequence>
<dbReference type="Proteomes" id="UP000195557">
    <property type="component" value="Unassembled WGS sequence"/>
</dbReference>
<organism evidence="1">
    <name type="scientific">Ostreococcus tauri</name>
    <name type="common">Marine green alga</name>
    <dbReference type="NCBI Taxonomy" id="70448"/>
    <lineage>
        <taxon>Eukaryota</taxon>
        <taxon>Viridiplantae</taxon>
        <taxon>Chlorophyta</taxon>
        <taxon>Mamiellophyceae</taxon>
        <taxon>Mamiellales</taxon>
        <taxon>Bathycoccaceae</taxon>
        <taxon>Ostreococcus</taxon>
    </lineage>
</organism>
<name>A0A1Y5HZS8_OSTTA</name>
<feature type="non-terminal residue" evidence="1">
    <location>
        <position position="1"/>
    </location>
</feature>
<dbReference type="AlphaFoldDB" id="A0A1Y5HZS8"/>
<dbReference type="EMBL" id="KZ155839">
    <property type="protein sequence ID" value="OUS41937.1"/>
    <property type="molecule type" value="Genomic_DNA"/>
</dbReference>